<proteinExistence type="predicted"/>
<evidence type="ECO:0000259" key="1">
    <source>
        <dbReference type="PROSITE" id="PS51746"/>
    </source>
</evidence>
<dbReference type="Proteomes" id="UP001190700">
    <property type="component" value="Unassembled WGS sequence"/>
</dbReference>
<dbReference type="PROSITE" id="PS51746">
    <property type="entry name" value="PPM_2"/>
    <property type="match status" value="1"/>
</dbReference>
<sequence length="147" mass="15870">VGCTVHVVCVAVVAFEVFQAGCAVHAVWGGVAASEVIQAGYAVHVVGDDFMILGCDGIWEVLSNQQCVDFVQQKLQLGMQPKEICEAVCDRCLAKNTDTGLGCDNMSVLVVSFSRSWVEAMTSPSGHRRQISNDELEEAKVFKKCKS</sequence>
<reference evidence="2 3" key="1">
    <citation type="journal article" date="2015" name="Genome Biol. Evol.">
        <title>Comparative Genomics of a Bacterivorous Green Alga Reveals Evolutionary Causalities and Consequences of Phago-Mixotrophic Mode of Nutrition.</title>
        <authorList>
            <person name="Burns J.A."/>
            <person name="Paasch A."/>
            <person name="Narechania A."/>
            <person name="Kim E."/>
        </authorList>
    </citation>
    <scope>NUCLEOTIDE SEQUENCE [LARGE SCALE GENOMIC DNA]</scope>
    <source>
        <strain evidence="2 3">PLY_AMNH</strain>
    </source>
</reference>
<dbReference type="Pfam" id="PF00481">
    <property type="entry name" value="PP2C"/>
    <property type="match status" value="1"/>
</dbReference>
<dbReference type="SUPFAM" id="SSF81606">
    <property type="entry name" value="PP2C-like"/>
    <property type="match status" value="1"/>
</dbReference>
<dbReference type="InterPro" id="IPR001932">
    <property type="entry name" value="PPM-type_phosphatase-like_dom"/>
</dbReference>
<dbReference type="InterPro" id="IPR036457">
    <property type="entry name" value="PPM-type-like_dom_sf"/>
</dbReference>
<accession>A0AAE0KRZ5</accession>
<dbReference type="AlphaFoldDB" id="A0AAE0KRZ5"/>
<evidence type="ECO:0000313" key="3">
    <source>
        <dbReference type="Proteomes" id="UP001190700"/>
    </source>
</evidence>
<keyword evidence="3" id="KW-1185">Reference proteome</keyword>
<evidence type="ECO:0000313" key="2">
    <source>
        <dbReference type="EMBL" id="KAK3258558.1"/>
    </source>
</evidence>
<feature type="non-terminal residue" evidence="2">
    <location>
        <position position="1"/>
    </location>
</feature>
<name>A0AAE0KRZ5_9CHLO</name>
<comment type="caution">
    <text evidence="2">The sequence shown here is derived from an EMBL/GenBank/DDBJ whole genome shotgun (WGS) entry which is preliminary data.</text>
</comment>
<organism evidence="2 3">
    <name type="scientific">Cymbomonas tetramitiformis</name>
    <dbReference type="NCBI Taxonomy" id="36881"/>
    <lineage>
        <taxon>Eukaryota</taxon>
        <taxon>Viridiplantae</taxon>
        <taxon>Chlorophyta</taxon>
        <taxon>Pyramimonadophyceae</taxon>
        <taxon>Pyramimonadales</taxon>
        <taxon>Pyramimonadaceae</taxon>
        <taxon>Cymbomonas</taxon>
    </lineage>
</organism>
<dbReference type="EMBL" id="LGRX02019454">
    <property type="protein sequence ID" value="KAK3258558.1"/>
    <property type="molecule type" value="Genomic_DNA"/>
</dbReference>
<feature type="domain" description="PPM-type phosphatase" evidence="1">
    <location>
        <begin position="1"/>
        <end position="113"/>
    </location>
</feature>
<protein>
    <recommendedName>
        <fullName evidence="1">PPM-type phosphatase domain-containing protein</fullName>
    </recommendedName>
</protein>
<dbReference type="Gene3D" id="3.60.40.10">
    <property type="entry name" value="PPM-type phosphatase domain"/>
    <property type="match status" value="1"/>
</dbReference>
<gene>
    <name evidence="2" type="ORF">CYMTET_32417</name>
</gene>